<dbReference type="InterPro" id="IPR023772">
    <property type="entry name" value="DNA-bd_HTH_TetR-type_CS"/>
</dbReference>
<evidence type="ECO:0000256" key="3">
    <source>
        <dbReference type="ARBA" id="ARBA00023163"/>
    </source>
</evidence>
<dbReference type="GO" id="GO:0003700">
    <property type="term" value="F:DNA-binding transcription factor activity"/>
    <property type="evidence" value="ECO:0007669"/>
    <property type="project" value="TreeGrafter"/>
</dbReference>
<dbReference type="InterPro" id="IPR009057">
    <property type="entry name" value="Homeodomain-like_sf"/>
</dbReference>
<dbReference type="Proteomes" id="UP000019753">
    <property type="component" value="Unassembled WGS sequence"/>
</dbReference>
<dbReference type="AlphaFoldDB" id="A0A021VZ22"/>
<evidence type="ECO:0000313" key="7">
    <source>
        <dbReference type="Proteomes" id="UP000019753"/>
    </source>
</evidence>
<dbReference type="SUPFAM" id="SSF46689">
    <property type="entry name" value="Homeodomain-like"/>
    <property type="match status" value="1"/>
</dbReference>
<dbReference type="RefSeq" id="WP_052022174.1">
    <property type="nucleotide sequence ID" value="NZ_AXCW01000001.1"/>
</dbReference>
<sequence length="189" mass="20118">MSAPELRSTRDRILDVALELFSRQGYEGTSIRDIAERMSITKAAVYYHFRAKEELLADLLTPATARVSRVLEEHGPVRDAAGRRDLVTALVDVVAEVGPHVVVMLADPAVGNHIRALTGESGLPGRIGRALVGTDGEPAPTDRIRAACAVASLQAGIAAWREDSPPPAVLDGEAKDALVDIVLAVIARD</sequence>
<evidence type="ECO:0000256" key="1">
    <source>
        <dbReference type="ARBA" id="ARBA00023015"/>
    </source>
</evidence>
<accession>A0A021VZ22</accession>
<feature type="DNA-binding region" description="H-T-H motif" evidence="4">
    <location>
        <begin position="30"/>
        <end position="49"/>
    </location>
</feature>
<evidence type="ECO:0000256" key="4">
    <source>
        <dbReference type="PROSITE-ProRule" id="PRU00335"/>
    </source>
</evidence>
<dbReference type="PROSITE" id="PS50977">
    <property type="entry name" value="HTH_TETR_2"/>
    <property type="match status" value="1"/>
</dbReference>
<gene>
    <name evidence="6" type="ORF">N866_00455</name>
</gene>
<name>A0A021VZ22_9CELL</name>
<dbReference type="PANTHER" id="PTHR30055">
    <property type="entry name" value="HTH-TYPE TRANSCRIPTIONAL REGULATOR RUTR"/>
    <property type="match status" value="1"/>
</dbReference>
<dbReference type="GO" id="GO:0000976">
    <property type="term" value="F:transcription cis-regulatory region binding"/>
    <property type="evidence" value="ECO:0007669"/>
    <property type="project" value="TreeGrafter"/>
</dbReference>
<evidence type="ECO:0000256" key="2">
    <source>
        <dbReference type="ARBA" id="ARBA00023125"/>
    </source>
</evidence>
<evidence type="ECO:0000313" key="6">
    <source>
        <dbReference type="EMBL" id="EYR65280.1"/>
    </source>
</evidence>
<dbReference type="InterPro" id="IPR050109">
    <property type="entry name" value="HTH-type_TetR-like_transc_reg"/>
</dbReference>
<proteinExistence type="predicted"/>
<keyword evidence="7" id="KW-1185">Reference proteome</keyword>
<dbReference type="PROSITE" id="PS01081">
    <property type="entry name" value="HTH_TETR_1"/>
    <property type="match status" value="1"/>
</dbReference>
<dbReference type="EMBL" id="AXCW01000001">
    <property type="protein sequence ID" value="EYR65280.1"/>
    <property type="molecule type" value="Genomic_DNA"/>
</dbReference>
<feature type="domain" description="HTH tetR-type" evidence="5">
    <location>
        <begin position="7"/>
        <end position="67"/>
    </location>
</feature>
<dbReference type="OrthoDB" id="116659at2"/>
<dbReference type="InterPro" id="IPR001647">
    <property type="entry name" value="HTH_TetR"/>
</dbReference>
<keyword evidence="3" id="KW-0804">Transcription</keyword>
<organism evidence="6 7">
    <name type="scientific">Actinotalea ferrariae CF5-4</name>
    <dbReference type="NCBI Taxonomy" id="948458"/>
    <lineage>
        <taxon>Bacteria</taxon>
        <taxon>Bacillati</taxon>
        <taxon>Actinomycetota</taxon>
        <taxon>Actinomycetes</taxon>
        <taxon>Micrococcales</taxon>
        <taxon>Cellulomonadaceae</taxon>
        <taxon>Actinotalea</taxon>
    </lineage>
</organism>
<protein>
    <submittedName>
        <fullName evidence="6">TetR family transcriptional regulator</fullName>
    </submittedName>
</protein>
<dbReference type="Gene3D" id="1.10.357.10">
    <property type="entry name" value="Tetracycline Repressor, domain 2"/>
    <property type="match status" value="1"/>
</dbReference>
<dbReference type="PRINTS" id="PR00455">
    <property type="entry name" value="HTHTETR"/>
</dbReference>
<dbReference type="Pfam" id="PF00440">
    <property type="entry name" value="TetR_N"/>
    <property type="match status" value="1"/>
</dbReference>
<reference evidence="6 7" key="1">
    <citation type="submission" date="2014-01" db="EMBL/GenBank/DDBJ databases">
        <title>Actinotalea ferrariae CF5-4.</title>
        <authorList>
            <person name="Chen F."/>
            <person name="Li Y."/>
            <person name="Wang G."/>
        </authorList>
    </citation>
    <scope>NUCLEOTIDE SEQUENCE [LARGE SCALE GENOMIC DNA]</scope>
    <source>
        <strain evidence="6 7">CF5-4</strain>
    </source>
</reference>
<dbReference type="PANTHER" id="PTHR30055:SF234">
    <property type="entry name" value="HTH-TYPE TRANSCRIPTIONAL REGULATOR BETI"/>
    <property type="match status" value="1"/>
</dbReference>
<evidence type="ECO:0000259" key="5">
    <source>
        <dbReference type="PROSITE" id="PS50977"/>
    </source>
</evidence>
<comment type="caution">
    <text evidence="6">The sequence shown here is derived from an EMBL/GenBank/DDBJ whole genome shotgun (WGS) entry which is preliminary data.</text>
</comment>
<keyword evidence="1" id="KW-0805">Transcription regulation</keyword>
<keyword evidence="2 4" id="KW-0238">DNA-binding</keyword>